<evidence type="ECO:0000313" key="1">
    <source>
        <dbReference type="EMBL" id="BDD07916.1"/>
    </source>
</evidence>
<evidence type="ECO:0000313" key="2">
    <source>
        <dbReference type="Proteomes" id="UP001348817"/>
    </source>
</evidence>
<accession>A0AAU9D533</accession>
<dbReference type="EMBL" id="AP025314">
    <property type="protein sequence ID" value="BDD07916.1"/>
    <property type="molecule type" value="Genomic_DNA"/>
</dbReference>
<dbReference type="AlphaFoldDB" id="A0AAU9D533"/>
<name>A0AAU9D533_9BACT</name>
<proteinExistence type="predicted"/>
<keyword evidence="2" id="KW-1185">Reference proteome</keyword>
<organism evidence="1 2">
    <name type="scientific">Fulvitalea axinellae</name>
    <dbReference type="NCBI Taxonomy" id="1182444"/>
    <lineage>
        <taxon>Bacteria</taxon>
        <taxon>Pseudomonadati</taxon>
        <taxon>Bacteroidota</taxon>
        <taxon>Cytophagia</taxon>
        <taxon>Cytophagales</taxon>
        <taxon>Persicobacteraceae</taxon>
        <taxon>Fulvitalea</taxon>
    </lineage>
</organism>
<reference evidence="1 2" key="1">
    <citation type="submission" date="2021-12" db="EMBL/GenBank/DDBJ databases">
        <title>Genome sequencing of bacteria with rrn-lacking chromosome and rrn-plasmid.</title>
        <authorList>
            <person name="Anda M."/>
            <person name="Iwasaki W."/>
        </authorList>
    </citation>
    <scope>NUCLEOTIDE SEQUENCE [LARGE SCALE GENOMIC DNA]</scope>
    <source>
        <strain evidence="1 2">DSM 100852</strain>
    </source>
</reference>
<protein>
    <submittedName>
        <fullName evidence="1">Uncharacterized protein</fullName>
    </submittedName>
</protein>
<dbReference type="Proteomes" id="UP001348817">
    <property type="component" value="Chromosome"/>
</dbReference>
<dbReference type="KEGG" id="fax:FUAX_03480"/>
<sequence length="39" mass="4646">MNLQIFMSTYLMVDTMGLTFGHINSWRPLSSWIRKVEKI</sequence>
<gene>
    <name evidence="1" type="ORF">FUAX_03480</name>
</gene>